<reference evidence="2" key="1">
    <citation type="submission" date="2016-10" db="EMBL/GenBank/DDBJ databases">
        <authorList>
            <person name="Varghese N."/>
            <person name="Submissions S."/>
        </authorList>
    </citation>
    <scope>NUCLEOTIDE SEQUENCE [LARGE SCALE GENOMIC DNA]</scope>
    <source>
        <strain evidence="2">DSM 27981</strain>
    </source>
</reference>
<sequence>MPAAAFAHVARTGLVALLVCGCTTQGVPPPPPAPESPDAAAQEALRARYPADLRDCRAQASQVGVLQETLNGMVEGAVAAAALVWALGRSHTAVQDWAAGGAVLGAGQYGAEALQRQQRLLQTCMAARGHGGGPQPYAYGPVVPATPAAPFVPPRPTGTDTFNAERLARDRACSAQPLATLAAKGPGFETYTVPCDNGDALAVRCEFGNCRVLR</sequence>
<dbReference type="Proteomes" id="UP000199119">
    <property type="component" value="Unassembled WGS sequence"/>
</dbReference>
<gene>
    <name evidence="1" type="ORF">SAMN04489711_116104</name>
</gene>
<dbReference type="STRING" id="1177982.SAMN04489711_116104"/>
<dbReference type="EMBL" id="FONX01000016">
    <property type="protein sequence ID" value="SFF20304.1"/>
    <property type="molecule type" value="Genomic_DNA"/>
</dbReference>
<keyword evidence="2" id="KW-1185">Reference proteome</keyword>
<evidence type="ECO:0000313" key="1">
    <source>
        <dbReference type="EMBL" id="SFF20304.1"/>
    </source>
</evidence>
<organism evidence="1 2">
    <name type="scientific">Paracidovorax wautersii</name>
    <dbReference type="NCBI Taxonomy" id="1177982"/>
    <lineage>
        <taxon>Bacteria</taxon>
        <taxon>Pseudomonadati</taxon>
        <taxon>Pseudomonadota</taxon>
        <taxon>Betaproteobacteria</taxon>
        <taxon>Burkholderiales</taxon>
        <taxon>Comamonadaceae</taxon>
        <taxon>Paracidovorax</taxon>
    </lineage>
</organism>
<name>A0A1I2GQS8_9BURK</name>
<proteinExistence type="predicted"/>
<accession>A0A1I2GQS8</accession>
<protein>
    <recommendedName>
        <fullName evidence="3">Glycine zipper family protein</fullName>
    </recommendedName>
</protein>
<dbReference type="RefSeq" id="WP_245785310.1">
    <property type="nucleotide sequence ID" value="NZ_FONX01000016.1"/>
</dbReference>
<evidence type="ECO:0000313" key="2">
    <source>
        <dbReference type="Proteomes" id="UP000199119"/>
    </source>
</evidence>
<dbReference type="AlphaFoldDB" id="A0A1I2GQS8"/>
<evidence type="ECO:0008006" key="3">
    <source>
        <dbReference type="Google" id="ProtNLM"/>
    </source>
</evidence>